<name>A0A484C3P9_PERFV</name>
<comment type="caution">
    <text evidence="3">The sequence shown here is derived from an EMBL/GenBank/DDBJ whole genome shotgun (WGS) entry which is preliminary data.</text>
</comment>
<proteinExistence type="predicted"/>
<keyword evidence="2" id="KW-0472">Membrane</keyword>
<protein>
    <submittedName>
        <fullName evidence="3">Uncharacterized protein</fullName>
    </submittedName>
</protein>
<gene>
    <name evidence="3" type="ORF">EPR50_G00218590</name>
</gene>
<feature type="compositionally biased region" description="Polar residues" evidence="1">
    <location>
        <begin position="120"/>
        <end position="131"/>
    </location>
</feature>
<evidence type="ECO:0000313" key="4">
    <source>
        <dbReference type="Proteomes" id="UP000295070"/>
    </source>
</evidence>
<feature type="transmembrane region" description="Helical" evidence="2">
    <location>
        <begin position="6"/>
        <end position="30"/>
    </location>
</feature>
<keyword evidence="4" id="KW-1185">Reference proteome</keyword>
<accession>A0A484C3P9</accession>
<evidence type="ECO:0000313" key="3">
    <source>
        <dbReference type="EMBL" id="TDG98401.1"/>
    </source>
</evidence>
<evidence type="ECO:0000256" key="1">
    <source>
        <dbReference type="SAM" id="MobiDB-lite"/>
    </source>
</evidence>
<organism evidence="3 4">
    <name type="scientific">Perca flavescens</name>
    <name type="common">American yellow perch</name>
    <name type="synonym">Morone flavescens</name>
    <dbReference type="NCBI Taxonomy" id="8167"/>
    <lineage>
        <taxon>Eukaryota</taxon>
        <taxon>Metazoa</taxon>
        <taxon>Chordata</taxon>
        <taxon>Craniata</taxon>
        <taxon>Vertebrata</taxon>
        <taxon>Euteleostomi</taxon>
        <taxon>Actinopterygii</taxon>
        <taxon>Neopterygii</taxon>
        <taxon>Teleostei</taxon>
        <taxon>Neoteleostei</taxon>
        <taxon>Acanthomorphata</taxon>
        <taxon>Eupercaria</taxon>
        <taxon>Perciformes</taxon>
        <taxon>Percoidei</taxon>
        <taxon>Percidae</taxon>
        <taxon>Percinae</taxon>
        <taxon>Perca</taxon>
    </lineage>
</organism>
<feature type="region of interest" description="Disordered" evidence="1">
    <location>
        <begin position="162"/>
        <end position="196"/>
    </location>
</feature>
<keyword evidence="2" id="KW-0812">Transmembrane</keyword>
<sequence>MSPELLTAIVASVSCVVFCLMVLMLVVALLRKDPLCCRFSTYRAENTDDPPHFHSRHSLTGIGQKEHSASMSQGATGPQLSGRLFVIGKPDDYYLNGVLPRLPSYESVRRKDRQRQIHSMISQRFSLSDGRNQPPPTYEETLCQSFDISPADLHSLDVYLSIDPQDDSSNLSEDAHNPGQPPDSAPGTASLLLPST</sequence>
<keyword evidence="2" id="KW-1133">Transmembrane helix</keyword>
<evidence type="ECO:0000256" key="2">
    <source>
        <dbReference type="SAM" id="Phobius"/>
    </source>
</evidence>
<dbReference type="Proteomes" id="UP000295070">
    <property type="component" value="Chromosome 21"/>
</dbReference>
<dbReference type="EMBL" id="SCKG01000021">
    <property type="protein sequence ID" value="TDG98401.1"/>
    <property type="molecule type" value="Genomic_DNA"/>
</dbReference>
<reference evidence="3 4" key="1">
    <citation type="submission" date="2019-01" db="EMBL/GenBank/DDBJ databases">
        <title>A chromosome-scale genome assembly of the yellow perch, Perca flavescens.</title>
        <authorList>
            <person name="Feron R."/>
            <person name="Morvezen R."/>
            <person name="Bestin A."/>
            <person name="Haffray P."/>
            <person name="Klopp C."/>
            <person name="Zahm M."/>
            <person name="Cabau C."/>
            <person name="Roques C."/>
            <person name="Donnadieu C."/>
            <person name="Bouchez O."/>
            <person name="Christie M."/>
            <person name="Larson W."/>
            <person name="Guiguen Y."/>
        </authorList>
    </citation>
    <scope>NUCLEOTIDE SEQUENCE [LARGE SCALE GENOMIC DNA]</scope>
    <source>
        <strain evidence="3">YP-PL-M2</strain>
        <tissue evidence="3">Blood</tissue>
    </source>
</reference>
<dbReference type="AlphaFoldDB" id="A0A484C3P9"/>
<feature type="region of interest" description="Disordered" evidence="1">
    <location>
        <begin position="120"/>
        <end position="139"/>
    </location>
</feature>